<reference evidence="4 5" key="1">
    <citation type="submission" date="2024-09" db="EMBL/GenBank/DDBJ databases">
        <authorList>
            <person name="Sun Q."/>
            <person name="Mori K."/>
        </authorList>
    </citation>
    <scope>NUCLEOTIDE SEQUENCE [LARGE SCALE GENOMIC DNA]</scope>
    <source>
        <strain evidence="4 5">JCM 13852</strain>
    </source>
</reference>
<evidence type="ECO:0000313" key="4">
    <source>
        <dbReference type="EMBL" id="MFB9687781.1"/>
    </source>
</evidence>
<feature type="transmembrane region" description="Helical" evidence="3">
    <location>
        <begin position="20"/>
        <end position="46"/>
    </location>
</feature>
<proteinExistence type="predicted"/>
<evidence type="ECO:0000256" key="2">
    <source>
        <dbReference type="SAM" id="MobiDB-lite"/>
    </source>
</evidence>
<evidence type="ECO:0000256" key="1">
    <source>
        <dbReference type="SAM" id="Coils"/>
    </source>
</evidence>
<feature type="region of interest" description="Disordered" evidence="2">
    <location>
        <begin position="358"/>
        <end position="377"/>
    </location>
</feature>
<dbReference type="Proteomes" id="UP001589535">
    <property type="component" value="Unassembled WGS sequence"/>
</dbReference>
<keyword evidence="3" id="KW-0812">Transmembrane</keyword>
<feature type="transmembrane region" description="Helical" evidence="3">
    <location>
        <begin position="259"/>
        <end position="282"/>
    </location>
</feature>
<feature type="transmembrane region" description="Helical" evidence="3">
    <location>
        <begin position="66"/>
        <end position="83"/>
    </location>
</feature>
<feature type="coiled-coil region" evidence="1">
    <location>
        <begin position="109"/>
        <end position="136"/>
    </location>
</feature>
<keyword evidence="3" id="KW-1133">Transmembrane helix</keyword>
<gene>
    <name evidence="4" type="ORF">ACFFTO_26690</name>
</gene>
<keyword evidence="5" id="KW-1185">Reference proteome</keyword>
<comment type="caution">
    <text evidence="4">The sequence shown here is derived from an EMBL/GenBank/DDBJ whole genome shotgun (WGS) entry which is preliminary data.</text>
</comment>
<evidence type="ECO:0000313" key="5">
    <source>
        <dbReference type="Proteomes" id="UP001589535"/>
    </source>
</evidence>
<accession>A0ABV5UBF3</accession>
<keyword evidence="1" id="KW-0175">Coiled coil</keyword>
<name>A0ABV5UBF3_9PSEU</name>
<organism evidence="4 5">
    <name type="scientific">Amycolatopsis plumensis</name>
    <dbReference type="NCBI Taxonomy" id="236508"/>
    <lineage>
        <taxon>Bacteria</taxon>
        <taxon>Bacillati</taxon>
        <taxon>Actinomycetota</taxon>
        <taxon>Actinomycetes</taxon>
        <taxon>Pseudonocardiales</taxon>
        <taxon>Pseudonocardiaceae</taxon>
        <taxon>Amycolatopsis</taxon>
    </lineage>
</organism>
<sequence length="377" mass="42035">MTAPSLPDTAMNLGSRIGRYFSVVSILPALFLSAWTFFLIESGAWWGPPSLGRLAHELTTVKVSDVAWLLLGTVLVALFLHPLQLAMTKILEGYWGSSRIAVALLRRRITHHRKRFERLLARRDELEQRRNRVLTKLLVGRYLRALADDPATAQDPIKWDPEQLKRELENLMFSTEAHRASGTHAAMASIPALLAHYPDPDRMMPTRLGNTLRSAEDSIGRQYALDAVRTTPYIALIAPETHLSYLQDARQQLDTSVRLCVVALLVTAETVGFLCTDGWWLLTALGPYFLAYIAYRASIAAAAEYMEMVRTVLDLNRFKLYESLHLEQPGDTEAERANNVKLMDLLAGDDEANLSYVHPVAGTPSTGDSASTPPKTP</sequence>
<evidence type="ECO:0000256" key="3">
    <source>
        <dbReference type="SAM" id="Phobius"/>
    </source>
</evidence>
<protein>
    <submittedName>
        <fullName evidence="4">Uncharacterized protein</fullName>
    </submittedName>
</protein>
<feature type="compositionally biased region" description="Polar residues" evidence="2">
    <location>
        <begin position="363"/>
        <end position="377"/>
    </location>
</feature>
<dbReference type="EMBL" id="JBHMBK010000021">
    <property type="protein sequence ID" value="MFB9687781.1"/>
    <property type="molecule type" value="Genomic_DNA"/>
</dbReference>
<feature type="transmembrane region" description="Helical" evidence="3">
    <location>
        <begin position="288"/>
        <end position="306"/>
    </location>
</feature>
<keyword evidence="3" id="KW-0472">Membrane</keyword>